<evidence type="ECO:0000313" key="2">
    <source>
        <dbReference type="EMBL" id="KAF0718874.1"/>
    </source>
</evidence>
<gene>
    <name evidence="3" type="primary">Aste57867_1421</name>
    <name evidence="2" type="ORF">As57867_001420</name>
    <name evidence="3" type="ORF">ASTE57867_1421</name>
</gene>
<evidence type="ECO:0000313" key="4">
    <source>
        <dbReference type="Proteomes" id="UP000332933"/>
    </source>
</evidence>
<evidence type="ECO:0000259" key="1">
    <source>
        <dbReference type="Pfam" id="PF03184"/>
    </source>
</evidence>
<dbReference type="PANTHER" id="PTHR19303:SF74">
    <property type="entry name" value="POGO TRANSPOSABLE ELEMENT WITH KRAB DOMAIN"/>
    <property type="match status" value="1"/>
</dbReference>
<dbReference type="InterPro" id="IPR004875">
    <property type="entry name" value="DDE_SF_endonuclease_dom"/>
</dbReference>
<name>A0A485K5L2_9STRA</name>
<feature type="domain" description="DDE-1" evidence="1">
    <location>
        <begin position="165"/>
        <end position="249"/>
    </location>
</feature>
<reference evidence="3 4" key="1">
    <citation type="submission" date="2019-03" db="EMBL/GenBank/DDBJ databases">
        <authorList>
            <person name="Gaulin E."/>
            <person name="Dumas B."/>
        </authorList>
    </citation>
    <scope>NUCLEOTIDE SEQUENCE [LARGE SCALE GENOMIC DNA]</scope>
    <source>
        <strain evidence="3">CBS 568.67</strain>
    </source>
</reference>
<dbReference type="Pfam" id="PF03184">
    <property type="entry name" value="DDE_1"/>
    <property type="match status" value="1"/>
</dbReference>
<accession>A0A485K5L2</accession>
<dbReference type="OrthoDB" id="122348at2759"/>
<dbReference type="EMBL" id="VJMH01000113">
    <property type="protein sequence ID" value="KAF0718874.1"/>
    <property type="molecule type" value="Genomic_DNA"/>
</dbReference>
<evidence type="ECO:0000313" key="3">
    <source>
        <dbReference type="EMBL" id="VFT78638.1"/>
    </source>
</evidence>
<proteinExistence type="predicted"/>
<organism evidence="3 4">
    <name type="scientific">Aphanomyces stellatus</name>
    <dbReference type="NCBI Taxonomy" id="120398"/>
    <lineage>
        <taxon>Eukaryota</taxon>
        <taxon>Sar</taxon>
        <taxon>Stramenopiles</taxon>
        <taxon>Oomycota</taxon>
        <taxon>Saprolegniomycetes</taxon>
        <taxon>Saprolegniales</taxon>
        <taxon>Verrucalvaceae</taxon>
        <taxon>Aphanomyces</taxon>
    </lineage>
</organism>
<dbReference type="GO" id="GO:0003677">
    <property type="term" value="F:DNA binding"/>
    <property type="evidence" value="ECO:0007669"/>
    <property type="project" value="TreeGrafter"/>
</dbReference>
<dbReference type="PANTHER" id="PTHR19303">
    <property type="entry name" value="TRANSPOSON"/>
    <property type="match status" value="1"/>
</dbReference>
<keyword evidence="4" id="KW-1185">Reference proteome</keyword>
<reference evidence="2" key="2">
    <citation type="submission" date="2019-06" db="EMBL/GenBank/DDBJ databases">
        <title>Genomics analysis of Aphanomyces spp. identifies a new class of oomycete effector associated with host adaptation.</title>
        <authorList>
            <person name="Gaulin E."/>
        </authorList>
    </citation>
    <scope>NUCLEOTIDE SEQUENCE</scope>
    <source>
        <strain evidence="2">CBS 578.67</strain>
    </source>
</reference>
<dbReference type="GO" id="GO:0005634">
    <property type="term" value="C:nucleus"/>
    <property type="evidence" value="ECO:0007669"/>
    <property type="project" value="TreeGrafter"/>
</dbReference>
<sequence>MMLQRRLLGQVDPLSRNGPAPVLTPGEEMGIVEAVNERTMHAQCFTHDELTNFIRVCIENSQHERIVPDTFPSLTFRPSHGRRSTVDVVDAHFTNLANVLADTHFDPDCIWNLDESGTCAQGSRNKAKVLASKRMPANAQKADSRQNVSVLVCVDAGANDRRRLPGSNFAATKSSFLSTTLFIQYFEWFVNHIGPKRPVLVLMDGYKAHWSARTIEYARSKNIYLYALPSHTSHFLQPLDVAVFAQFKRLLDIELAHFRIVRSRFAATSDMVAVASSALAKCLTRTYIVSGFEKAGSCPLSRDVMMSKIVGDKPGVKMKTVVQATVRVETQVVVHLREMGIHIDSARVLCINDAVVQAFTNRASPPKGDDDWIHVADKEAKKKAKEEMLVRKKKASALKRQITAKTKSA</sequence>
<dbReference type="Proteomes" id="UP000332933">
    <property type="component" value="Unassembled WGS sequence"/>
</dbReference>
<dbReference type="InterPro" id="IPR050863">
    <property type="entry name" value="CenT-Element_Derived"/>
</dbReference>
<dbReference type="EMBL" id="CAADRA010000113">
    <property type="protein sequence ID" value="VFT78638.1"/>
    <property type="molecule type" value="Genomic_DNA"/>
</dbReference>
<dbReference type="AlphaFoldDB" id="A0A485K5L2"/>
<dbReference type="InterPro" id="IPR036397">
    <property type="entry name" value="RNaseH_sf"/>
</dbReference>
<protein>
    <submittedName>
        <fullName evidence="3">Aste57867_1421 protein</fullName>
    </submittedName>
</protein>
<dbReference type="Gene3D" id="3.30.420.10">
    <property type="entry name" value="Ribonuclease H-like superfamily/Ribonuclease H"/>
    <property type="match status" value="1"/>
</dbReference>